<keyword evidence="1" id="KW-0540">Nuclease</keyword>
<evidence type="ECO:0000313" key="1">
    <source>
        <dbReference type="EMBL" id="GFR81629.1"/>
    </source>
</evidence>
<comment type="caution">
    <text evidence="1">The sequence shown here is derived from an EMBL/GenBank/DDBJ whole genome shotgun (WGS) entry which is preliminary data.</text>
</comment>
<keyword evidence="1" id="KW-0378">Hydrolase</keyword>
<sequence>MLRKTCRLGTWNVRTLYKIGKLKEVAREFNVYKLDTPGITETRWTGNGRPTLGTMVYSGHEEEDANHTKGEGLMLSRQAAKSPHVLRWQPEGSSIVSAMLKTNKKNINLRDINCYASTNEKGEDHRRIHKATWISPNFNLGTENQRDNICINHSFRSSLQNVKVFRVADIGLDHHLVAAKIRSKLRRCKFAPHQRPKYNVNLLSSQQKREEYAIEVSNKFYALGTLGEVENIKDYWNQIKGVWKESCEEAEVDLGIDLEPPSKEEILAAIKKLRNKAAGLDGITGDAHKGKFGVPSKGSDWIISENIDNRGVSSRMERRTYCQTPKEREYLECGNNGGITVLSVPGKVFNGVLLERLKVALVEKLREEQARFRKGKSCEDQIAALRIIREHTLEWNSPLCIGELC</sequence>
<protein>
    <submittedName>
        <fullName evidence="1">Endonuclease-reverse transcriptase</fullName>
    </submittedName>
</protein>
<keyword evidence="1" id="KW-0255">Endonuclease</keyword>
<name>A0AAV4G8U6_9GAST</name>
<dbReference type="Proteomes" id="UP000762676">
    <property type="component" value="Unassembled WGS sequence"/>
</dbReference>
<evidence type="ECO:0000313" key="2">
    <source>
        <dbReference type="Proteomes" id="UP000762676"/>
    </source>
</evidence>
<accession>A0AAV4G8U6</accession>
<dbReference type="InterPro" id="IPR036691">
    <property type="entry name" value="Endo/exonu/phosph_ase_sf"/>
</dbReference>
<dbReference type="Gene3D" id="3.60.10.10">
    <property type="entry name" value="Endonuclease/exonuclease/phosphatase"/>
    <property type="match status" value="1"/>
</dbReference>
<dbReference type="GO" id="GO:0004519">
    <property type="term" value="F:endonuclease activity"/>
    <property type="evidence" value="ECO:0007669"/>
    <property type="project" value="UniProtKB-KW"/>
</dbReference>
<proteinExistence type="predicted"/>
<keyword evidence="2" id="KW-1185">Reference proteome</keyword>
<dbReference type="AlphaFoldDB" id="A0AAV4G8U6"/>
<dbReference type="EMBL" id="BMAT01004845">
    <property type="protein sequence ID" value="GFR81629.1"/>
    <property type="molecule type" value="Genomic_DNA"/>
</dbReference>
<gene>
    <name evidence="1" type="ORF">ElyMa_002344500</name>
</gene>
<reference evidence="1 2" key="1">
    <citation type="journal article" date="2021" name="Elife">
        <title>Chloroplast acquisition without the gene transfer in kleptoplastic sea slugs, Plakobranchus ocellatus.</title>
        <authorList>
            <person name="Maeda T."/>
            <person name="Takahashi S."/>
            <person name="Yoshida T."/>
            <person name="Shimamura S."/>
            <person name="Takaki Y."/>
            <person name="Nagai Y."/>
            <person name="Toyoda A."/>
            <person name="Suzuki Y."/>
            <person name="Arimoto A."/>
            <person name="Ishii H."/>
            <person name="Satoh N."/>
            <person name="Nishiyama T."/>
            <person name="Hasebe M."/>
            <person name="Maruyama T."/>
            <person name="Minagawa J."/>
            <person name="Obokata J."/>
            <person name="Shigenobu S."/>
        </authorList>
    </citation>
    <scope>NUCLEOTIDE SEQUENCE [LARGE SCALE GENOMIC DNA]</scope>
</reference>
<organism evidence="1 2">
    <name type="scientific">Elysia marginata</name>
    <dbReference type="NCBI Taxonomy" id="1093978"/>
    <lineage>
        <taxon>Eukaryota</taxon>
        <taxon>Metazoa</taxon>
        <taxon>Spiralia</taxon>
        <taxon>Lophotrochozoa</taxon>
        <taxon>Mollusca</taxon>
        <taxon>Gastropoda</taxon>
        <taxon>Heterobranchia</taxon>
        <taxon>Euthyneura</taxon>
        <taxon>Panpulmonata</taxon>
        <taxon>Sacoglossa</taxon>
        <taxon>Placobranchoidea</taxon>
        <taxon>Plakobranchidae</taxon>
        <taxon>Elysia</taxon>
    </lineage>
</organism>